<feature type="transmembrane region" description="Helical" evidence="1">
    <location>
        <begin position="110"/>
        <end position="130"/>
    </location>
</feature>
<dbReference type="RefSeq" id="WP_156135947.1">
    <property type="nucleotide sequence ID" value="NZ_JRVC01000037.1"/>
</dbReference>
<keyword evidence="3" id="KW-1185">Reference proteome</keyword>
<feature type="transmembrane region" description="Helical" evidence="1">
    <location>
        <begin position="193"/>
        <end position="215"/>
    </location>
</feature>
<gene>
    <name evidence="2" type="ORF">NJ75_04576</name>
</gene>
<protein>
    <submittedName>
        <fullName evidence="2">Uncharacterized protein</fullName>
    </submittedName>
</protein>
<feature type="transmembrane region" description="Helical" evidence="1">
    <location>
        <begin position="236"/>
        <end position="255"/>
    </location>
</feature>
<evidence type="ECO:0000313" key="2">
    <source>
        <dbReference type="EMBL" id="KHS41668.1"/>
    </source>
</evidence>
<keyword evidence="1" id="KW-0812">Transmembrane</keyword>
<comment type="caution">
    <text evidence="2">The sequence shown here is derived from an EMBL/GenBank/DDBJ whole genome shotgun (WGS) entry which is preliminary data.</text>
</comment>
<sequence length="433" mass="48555">MFEKFPFLVIVTVIALFSMRVNSALTQNKFSADKAFWYAWLFLIWSAEIVTSFPFFEYYSQYPIDQGTRELVLATLLSALVGFLIGSYIYRRMPGGRGDRKVEEGFISFLGRKQNFIALSILLIGAYEFILNRNKFSDLQALRYAAVTGDLTYGSASVQFFYFAQAFLLFLGFSDGTRARVSKLVAFAATTGLVFHNLSLGGRINVIVGPALYLISYAVSASGKENRDVIGELKRTLVVVTALIMTVFTALRLLRGPTDGMSYQSSVLDSIINAMFAIPMYVSDTYISISVHAMHASEASIPYGYYTFDAAYRLFGPILSTNLVDSSEVFGHIFYRDTPAPWAWTQTNMIPRLIADFGAGYWVAIIPIFALAQWGSVYRFRMVFLGNAIRSMMILCSAYSILGIFWFSAFTVLTLFYAFAIYLICSSIRGVRI</sequence>
<dbReference type="Proteomes" id="UP000031338">
    <property type="component" value="Unassembled WGS sequence"/>
</dbReference>
<accession>A0A0B8Z611</accession>
<feature type="transmembrane region" description="Helical" evidence="1">
    <location>
        <begin position="36"/>
        <end position="59"/>
    </location>
</feature>
<feature type="transmembrane region" description="Helical" evidence="1">
    <location>
        <begin position="392"/>
        <end position="425"/>
    </location>
</feature>
<feature type="transmembrane region" description="Helical" evidence="1">
    <location>
        <begin position="151"/>
        <end position="173"/>
    </location>
</feature>
<keyword evidence="1" id="KW-1133">Transmembrane helix</keyword>
<proteinExistence type="predicted"/>
<dbReference type="STRING" id="48936.NJ75_04576"/>
<evidence type="ECO:0000313" key="3">
    <source>
        <dbReference type="Proteomes" id="UP000031338"/>
    </source>
</evidence>
<evidence type="ECO:0000256" key="1">
    <source>
        <dbReference type="SAM" id="Phobius"/>
    </source>
</evidence>
<keyword evidence="1" id="KW-0472">Membrane</keyword>
<dbReference type="PATRIC" id="fig|48936.3.peg.4611"/>
<name>A0A0B8Z611_9SPHN</name>
<dbReference type="EMBL" id="JRVC01000037">
    <property type="protein sequence ID" value="KHS41668.1"/>
    <property type="molecule type" value="Genomic_DNA"/>
</dbReference>
<feature type="transmembrane region" description="Helical" evidence="1">
    <location>
        <begin position="71"/>
        <end position="90"/>
    </location>
</feature>
<dbReference type="AlphaFoldDB" id="A0A0B8Z611"/>
<reference evidence="2 3" key="1">
    <citation type="submission" date="2014-10" db="EMBL/GenBank/DDBJ databases">
        <title>Draft genome sequence of Novosphingobium subterraneum DSM 12447.</title>
        <authorList>
            <person name="Gan H.M."/>
            <person name="Gan H.Y."/>
            <person name="Savka M.A."/>
        </authorList>
    </citation>
    <scope>NUCLEOTIDE SEQUENCE [LARGE SCALE GENOMIC DNA]</scope>
    <source>
        <strain evidence="2 3">DSM 12447</strain>
    </source>
</reference>
<feature type="transmembrane region" description="Helical" evidence="1">
    <location>
        <begin position="353"/>
        <end position="372"/>
    </location>
</feature>
<organism evidence="2 3">
    <name type="scientific">Novosphingobium subterraneum</name>
    <dbReference type="NCBI Taxonomy" id="48936"/>
    <lineage>
        <taxon>Bacteria</taxon>
        <taxon>Pseudomonadati</taxon>
        <taxon>Pseudomonadota</taxon>
        <taxon>Alphaproteobacteria</taxon>
        <taxon>Sphingomonadales</taxon>
        <taxon>Sphingomonadaceae</taxon>
        <taxon>Novosphingobium</taxon>
    </lineage>
</organism>